<name>A0ABN1RGH7_9ACTN</name>
<dbReference type="Gene3D" id="3.60.120.10">
    <property type="entry name" value="Anthranilate synthase"/>
    <property type="match status" value="1"/>
</dbReference>
<dbReference type="InterPro" id="IPR006805">
    <property type="entry name" value="Anth_synth_I_N"/>
</dbReference>
<dbReference type="SUPFAM" id="SSF56752">
    <property type="entry name" value="D-aminoacid aminotransferase-like PLP-dependent enzymes"/>
    <property type="match status" value="1"/>
</dbReference>
<dbReference type="NCBIfam" id="TIGR00553">
    <property type="entry name" value="pabB"/>
    <property type="match status" value="1"/>
</dbReference>
<keyword evidence="2" id="KW-0808">Transferase</keyword>
<feature type="domain" description="Anthranilate synthase component I N-terminal" evidence="4">
    <location>
        <begin position="30"/>
        <end position="143"/>
    </location>
</feature>
<dbReference type="Proteomes" id="UP001500542">
    <property type="component" value="Unassembled WGS sequence"/>
</dbReference>
<dbReference type="InterPro" id="IPR036038">
    <property type="entry name" value="Aminotransferase-like"/>
</dbReference>
<dbReference type="PANTHER" id="PTHR11236">
    <property type="entry name" value="AMINOBENZOATE/ANTHRANILATE SYNTHASE"/>
    <property type="match status" value="1"/>
</dbReference>
<sequence length="687" mass="74828">MPALTWSIRALDRALDGERFYRELLADEPAAFWLDGSLTDRGVRRLSVLGTSTGADADVLVRDVADGDVFTELQDLLSTRSAQLGEVPAVLREVFSGGYVGYFGYELKALTGGAAAHEAPTPDALWIWANRFVLLDHDEDRALLVALHSPGDRSAGEWLDRAETAAASWYMGWREAPPIAELDLEAHLEQDRVTYLAGIDACMAALEAGETYEVCLTNRVRLPAIDDPFEFYLWQRQSNPAPYSAFLRYGDLAVASSSPERFITVDGDGWAECRPIKGTAPRVEDPAQDQLVAKALAEDEKTRAENLMIVDLIRNDLGRVSRPGTVQVPQLMAVESYQTVHQLVTTVRGQLRDGVDAVDAVRACFPPGSMTGAPKIRTMELLDELEWSARGVYSGALGYLTVDGRADLSVVIRTAVMTPGETVVGAGGAIVLDSDPVAEYDEMVLKATATIQGAGMSVLRVADSFLVANGKIRGLDLHRRRFTGACAARGVEAGDYFDDQVKRLPGFGRWFPRFELDADGKLSVQLRPAPPQGGRIRVVVHDGPDPRTQPLVKGPDLEALGELKAQAAKAFHADEVLIADPDGIVVEAAYSAVLWWEDDTLCVPPTDRPYLASVTSELVRRIATAEGIEVAERPRTATDLAGTEVWLVNALHGIRPVEAWNHDPIDPLPFTRSTAWQQILLDSAAVI</sequence>
<evidence type="ECO:0000313" key="5">
    <source>
        <dbReference type="EMBL" id="GAA0956802.1"/>
    </source>
</evidence>
<dbReference type="InterPro" id="IPR005801">
    <property type="entry name" value="ADC_synthase"/>
</dbReference>
<dbReference type="Gene3D" id="3.20.10.10">
    <property type="entry name" value="D-amino Acid Aminotransferase, subunit A, domain 2"/>
    <property type="match status" value="1"/>
</dbReference>
<dbReference type="RefSeq" id="WP_343979548.1">
    <property type="nucleotide sequence ID" value="NZ_BAAAHK010000018.1"/>
</dbReference>
<dbReference type="PRINTS" id="PR00095">
    <property type="entry name" value="ANTSNTHASEI"/>
</dbReference>
<dbReference type="PANTHER" id="PTHR11236:SF18">
    <property type="entry name" value="AMINODEOXYCHORISMATE SYNTHASE"/>
    <property type="match status" value="1"/>
</dbReference>
<dbReference type="InterPro" id="IPR005802">
    <property type="entry name" value="ADC_synth_comp_1"/>
</dbReference>
<organism evidence="5 6">
    <name type="scientific">Kribbella koreensis</name>
    <dbReference type="NCBI Taxonomy" id="57909"/>
    <lineage>
        <taxon>Bacteria</taxon>
        <taxon>Bacillati</taxon>
        <taxon>Actinomycetota</taxon>
        <taxon>Actinomycetes</taxon>
        <taxon>Propionibacteriales</taxon>
        <taxon>Kribbellaceae</taxon>
        <taxon>Kribbella</taxon>
    </lineage>
</organism>
<dbReference type="SUPFAM" id="SSF56322">
    <property type="entry name" value="ADC synthase"/>
    <property type="match status" value="1"/>
</dbReference>
<reference evidence="5 6" key="1">
    <citation type="journal article" date="2019" name="Int. J. Syst. Evol. Microbiol.">
        <title>The Global Catalogue of Microorganisms (GCM) 10K type strain sequencing project: providing services to taxonomists for standard genome sequencing and annotation.</title>
        <authorList>
            <consortium name="The Broad Institute Genomics Platform"/>
            <consortium name="The Broad Institute Genome Sequencing Center for Infectious Disease"/>
            <person name="Wu L."/>
            <person name="Ma J."/>
        </authorList>
    </citation>
    <scope>NUCLEOTIDE SEQUENCE [LARGE SCALE GENOMIC DNA]</scope>
    <source>
        <strain evidence="5 6">JCM 10977</strain>
    </source>
</reference>
<dbReference type="Pfam" id="PF01063">
    <property type="entry name" value="Aminotran_4"/>
    <property type="match status" value="1"/>
</dbReference>
<gene>
    <name evidence="5" type="ORF">GCM10009554_66700</name>
</gene>
<accession>A0ABN1RGH7</accession>
<evidence type="ECO:0000256" key="1">
    <source>
        <dbReference type="ARBA" id="ARBA00013139"/>
    </source>
</evidence>
<dbReference type="InterPro" id="IPR043132">
    <property type="entry name" value="BCAT-like_C"/>
</dbReference>
<dbReference type="EC" id="2.6.1.85" evidence="1"/>
<comment type="caution">
    <text evidence="5">The sequence shown here is derived from an EMBL/GenBank/DDBJ whole genome shotgun (WGS) entry which is preliminary data.</text>
</comment>
<evidence type="ECO:0000256" key="2">
    <source>
        <dbReference type="ARBA" id="ARBA00022679"/>
    </source>
</evidence>
<dbReference type="InterPro" id="IPR001544">
    <property type="entry name" value="Aminotrans_IV"/>
</dbReference>
<proteinExistence type="predicted"/>
<evidence type="ECO:0000259" key="4">
    <source>
        <dbReference type="Pfam" id="PF04715"/>
    </source>
</evidence>
<dbReference type="Pfam" id="PF00425">
    <property type="entry name" value="Chorismate_bind"/>
    <property type="match status" value="1"/>
</dbReference>
<dbReference type="InterPro" id="IPR019999">
    <property type="entry name" value="Anth_synth_I-like"/>
</dbReference>
<keyword evidence="6" id="KW-1185">Reference proteome</keyword>
<dbReference type="Pfam" id="PF04715">
    <property type="entry name" value="Anth_synt_I_N"/>
    <property type="match status" value="1"/>
</dbReference>
<dbReference type="EMBL" id="BAAAHK010000018">
    <property type="protein sequence ID" value="GAA0956802.1"/>
    <property type="molecule type" value="Genomic_DNA"/>
</dbReference>
<feature type="domain" description="Chorismate-utilising enzyme C-terminal" evidence="3">
    <location>
        <begin position="194"/>
        <end position="446"/>
    </location>
</feature>
<dbReference type="InterPro" id="IPR015890">
    <property type="entry name" value="Chorismate_C"/>
</dbReference>
<protein>
    <recommendedName>
        <fullName evidence="1">aminodeoxychorismate synthase</fullName>
        <ecNumber evidence="1">2.6.1.85</ecNumber>
    </recommendedName>
</protein>
<evidence type="ECO:0000259" key="3">
    <source>
        <dbReference type="Pfam" id="PF00425"/>
    </source>
</evidence>
<evidence type="ECO:0000313" key="6">
    <source>
        <dbReference type="Proteomes" id="UP001500542"/>
    </source>
</evidence>